<sequence length="166" mass="18280">MARGLPSSWKETAVSLAIGAVLLFIFLDDRFPTWLRASIGILIIVAPVLPFLVLLPWHFIARSRGLAPRSDVPCVVSLSEGGLHVQRGDKRTSHVLDLVARARFARNDNWTESKMLEDALGLFTAKGREIERLPESATGLDELQRELGARGIPIEDVEVSAPAFLD</sequence>
<reference evidence="2 3" key="1">
    <citation type="submission" date="2022-11" db="EMBL/GenBank/DDBJ databases">
        <title>Minimal conservation of predation-associated metabolite biosynthetic gene clusters underscores biosynthetic potential of Myxococcota including descriptions for ten novel species: Archangium lansinium sp. nov., Myxococcus landrumus sp. nov., Nannocystis bai.</title>
        <authorList>
            <person name="Ahearne A."/>
            <person name="Stevens C."/>
            <person name="Dowd S."/>
        </authorList>
    </citation>
    <scope>NUCLEOTIDE SEQUENCE [LARGE SCALE GENOMIC DNA]</scope>
    <source>
        <strain evidence="2 3">RJM3</strain>
    </source>
</reference>
<evidence type="ECO:0000256" key="1">
    <source>
        <dbReference type="SAM" id="Phobius"/>
    </source>
</evidence>
<organism evidence="2 3">
    <name type="scientific">Polyangium mundeleinium</name>
    <dbReference type="NCBI Taxonomy" id="2995306"/>
    <lineage>
        <taxon>Bacteria</taxon>
        <taxon>Pseudomonadati</taxon>
        <taxon>Myxococcota</taxon>
        <taxon>Polyangia</taxon>
        <taxon>Polyangiales</taxon>
        <taxon>Polyangiaceae</taxon>
        <taxon>Polyangium</taxon>
    </lineage>
</organism>
<keyword evidence="1" id="KW-0812">Transmembrane</keyword>
<feature type="transmembrane region" description="Helical" evidence="1">
    <location>
        <begin position="39"/>
        <end position="60"/>
    </location>
</feature>
<keyword evidence="1" id="KW-1133">Transmembrane helix</keyword>
<keyword evidence="1" id="KW-0472">Membrane</keyword>
<dbReference type="Proteomes" id="UP001221411">
    <property type="component" value="Unassembled WGS sequence"/>
</dbReference>
<accession>A0ABT5ELS7</accession>
<name>A0ABT5ELS7_9BACT</name>
<feature type="transmembrane region" description="Helical" evidence="1">
    <location>
        <begin position="12"/>
        <end position="27"/>
    </location>
</feature>
<evidence type="ECO:0000313" key="2">
    <source>
        <dbReference type="EMBL" id="MDC0742793.1"/>
    </source>
</evidence>
<comment type="caution">
    <text evidence="2">The sequence shown here is derived from an EMBL/GenBank/DDBJ whole genome shotgun (WGS) entry which is preliminary data.</text>
</comment>
<gene>
    <name evidence="2" type="ORF">POL67_15690</name>
</gene>
<protein>
    <submittedName>
        <fullName evidence="2">Uncharacterized protein</fullName>
    </submittedName>
</protein>
<dbReference type="EMBL" id="JAQNDO010000001">
    <property type="protein sequence ID" value="MDC0742793.1"/>
    <property type="molecule type" value="Genomic_DNA"/>
</dbReference>
<keyword evidence="3" id="KW-1185">Reference proteome</keyword>
<evidence type="ECO:0000313" key="3">
    <source>
        <dbReference type="Proteomes" id="UP001221411"/>
    </source>
</evidence>
<proteinExistence type="predicted"/>
<dbReference type="RefSeq" id="WP_271918168.1">
    <property type="nucleotide sequence ID" value="NZ_JAQNDO010000001.1"/>
</dbReference>